<comment type="caution">
    <text evidence="1">The sequence shown here is derived from an EMBL/GenBank/DDBJ whole genome shotgun (WGS) entry which is preliminary data.</text>
</comment>
<dbReference type="PANTHER" id="PTHR43167">
    <property type="entry name" value="PUTATIVE (AFU_ORTHOLOGUE AFUA_6G01830)-RELATED"/>
    <property type="match status" value="1"/>
</dbReference>
<dbReference type="Proteomes" id="UP001165378">
    <property type="component" value="Unassembled WGS sequence"/>
</dbReference>
<dbReference type="PANTHER" id="PTHR43167:SF1">
    <property type="entry name" value="PUTATIVE (AFU_ORTHOLOGUE AFUA_6G01830)-RELATED"/>
    <property type="match status" value="1"/>
</dbReference>
<evidence type="ECO:0000313" key="1">
    <source>
        <dbReference type="EMBL" id="MCF2525934.1"/>
    </source>
</evidence>
<dbReference type="GO" id="GO:0008168">
    <property type="term" value="F:methyltransferase activity"/>
    <property type="evidence" value="ECO:0007669"/>
    <property type="project" value="UniProtKB-KW"/>
</dbReference>
<dbReference type="Pfam" id="PF13578">
    <property type="entry name" value="Methyltransf_24"/>
    <property type="match status" value="1"/>
</dbReference>
<keyword evidence="1" id="KW-0808">Transferase</keyword>
<dbReference type="SUPFAM" id="SSF53335">
    <property type="entry name" value="S-adenosyl-L-methionine-dependent methyltransferases"/>
    <property type="match status" value="1"/>
</dbReference>
<evidence type="ECO:0000313" key="2">
    <source>
        <dbReference type="Proteomes" id="UP001165378"/>
    </source>
</evidence>
<proteinExistence type="predicted"/>
<dbReference type="CDD" id="cd02440">
    <property type="entry name" value="AdoMet_MTases"/>
    <property type="match status" value="1"/>
</dbReference>
<dbReference type="Gene3D" id="3.40.50.150">
    <property type="entry name" value="Vaccinia Virus protein VP39"/>
    <property type="match status" value="1"/>
</dbReference>
<dbReference type="EMBL" id="JAKFHA010000001">
    <property type="protein sequence ID" value="MCF2525934.1"/>
    <property type="molecule type" value="Genomic_DNA"/>
</dbReference>
<gene>
    <name evidence="1" type="ORF">LZ495_01670</name>
</gene>
<dbReference type="GO" id="GO:0032259">
    <property type="term" value="P:methylation"/>
    <property type="evidence" value="ECO:0007669"/>
    <property type="project" value="UniProtKB-KW"/>
</dbReference>
<name>A0AA41PU60_9ACTN</name>
<dbReference type="AlphaFoldDB" id="A0AA41PU60"/>
<keyword evidence="1" id="KW-0489">Methyltransferase</keyword>
<reference evidence="1" key="1">
    <citation type="submission" date="2022-01" db="EMBL/GenBank/DDBJ databases">
        <title>Genome-Based Taxonomic Classification of the Phylum Actinobacteria.</title>
        <authorList>
            <person name="Gao Y."/>
        </authorList>
    </citation>
    <scope>NUCLEOTIDE SEQUENCE</scope>
    <source>
        <strain evidence="1">KLBMP 8922</strain>
    </source>
</reference>
<sequence length="167" mass="17086">MSSNGGTGRLLGVLAGAVPVGGRVLELGTGTGVGTAALVGGLAGRGDVGVETVELDAGVAARARDNAWPEWVRFHLGDAVELLPGLGVFDLVYADSPGGKWFGLELTIAALGPRGVLLVDDMTPEAWWSEEHRAHQAGVREALVSDPRLVVCELDAAGGLILATRVG</sequence>
<organism evidence="1 2">
    <name type="scientific">Yinghuangia soli</name>
    <dbReference type="NCBI Taxonomy" id="2908204"/>
    <lineage>
        <taxon>Bacteria</taxon>
        <taxon>Bacillati</taxon>
        <taxon>Actinomycetota</taxon>
        <taxon>Actinomycetes</taxon>
        <taxon>Kitasatosporales</taxon>
        <taxon>Streptomycetaceae</taxon>
        <taxon>Yinghuangia</taxon>
    </lineage>
</organism>
<keyword evidence="2" id="KW-1185">Reference proteome</keyword>
<dbReference type="InterPro" id="IPR029063">
    <property type="entry name" value="SAM-dependent_MTases_sf"/>
</dbReference>
<dbReference type="EC" id="2.1.1.-" evidence="1"/>
<protein>
    <submittedName>
        <fullName evidence="1">Class I SAM-dependent methyltransferase</fullName>
        <ecNumber evidence="1">2.1.1.-</ecNumber>
    </submittedName>
</protein>
<accession>A0AA41PU60</accession>